<dbReference type="GO" id="GO:0016788">
    <property type="term" value="F:hydrolase activity, acting on ester bonds"/>
    <property type="evidence" value="ECO:0007669"/>
    <property type="project" value="InterPro"/>
</dbReference>
<dbReference type="InterPro" id="IPR001130">
    <property type="entry name" value="TatD-like"/>
</dbReference>
<evidence type="ECO:0000313" key="2">
    <source>
        <dbReference type="Proteomes" id="UP000053239"/>
    </source>
</evidence>
<accession>A0A0J9TKN1</accession>
<dbReference type="PANTHER" id="PTHR46124">
    <property type="entry name" value="D-AMINOACYL-TRNA DEACYLASE"/>
    <property type="match status" value="1"/>
</dbReference>
<dbReference type="Pfam" id="PF01026">
    <property type="entry name" value="TatD_DNase"/>
    <property type="match status" value="1"/>
</dbReference>
<proteinExistence type="predicted"/>
<evidence type="ECO:0000313" key="1">
    <source>
        <dbReference type="EMBL" id="KMZ96295.1"/>
    </source>
</evidence>
<organism evidence="1 2">
    <name type="scientific">Plasmodium vivax North Korean</name>
    <dbReference type="NCBI Taxonomy" id="1035514"/>
    <lineage>
        <taxon>Eukaryota</taxon>
        <taxon>Sar</taxon>
        <taxon>Alveolata</taxon>
        <taxon>Apicomplexa</taxon>
        <taxon>Aconoidasida</taxon>
        <taxon>Haemosporida</taxon>
        <taxon>Plasmodiidae</taxon>
        <taxon>Plasmodium</taxon>
        <taxon>Plasmodium (Plasmodium)</taxon>
    </lineage>
</organism>
<dbReference type="PANTHER" id="PTHR46124:SF2">
    <property type="entry name" value="D-AMINOACYL-TRNA DEACYLASE"/>
    <property type="match status" value="1"/>
</dbReference>
<dbReference type="Gene3D" id="3.20.20.140">
    <property type="entry name" value="Metal-dependent hydrolases"/>
    <property type="match status" value="1"/>
</dbReference>
<dbReference type="Proteomes" id="UP000053239">
    <property type="component" value="Unassembled WGS sequence"/>
</dbReference>
<dbReference type="InterPro" id="IPR032466">
    <property type="entry name" value="Metal_Hydrolase"/>
</dbReference>
<protein>
    <recommendedName>
        <fullName evidence="3">Hydrolase TatD</fullName>
    </recommendedName>
</protein>
<reference evidence="1 2" key="1">
    <citation type="submission" date="2011-09" db="EMBL/GenBank/DDBJ databases">
        <title>The Genome Sequence of Plasmodium vivax North Korean.</title>
        <authorList>
            <consortium name="The Broad Institute Genome Sequencing Platform"/>
            <consortium name="The Broad Institute Genome Sequencing Center for Infectious Disease"/>
            <person name="Neafsey D."/>
            <person name="Carlton J."/>
            <person name="Barnwell J."/>
            <person name="Collins W."/>
            <person name="Escalante A."/>
            <person name="Mullikin J."/>
            <person name="Saul A."/>
            <person name="Guigo R."/>
            <person name="Camara F."/>
            <person name="Young S.K."/>
            <person name="Zeng Q."/>
            <person name="Gargeya S."/>
            <person name="Fitzgerald M."/>
            <person name="Haas B."/>
            <person name="Abouelleil A."/>
            <person name="Alvarado L."/>
            <person name="Arachchi H.M."/>
            <person name="Berlin A."/>
            <person name="Brown A."/>
            <person name="Chapman S.B."/>
            <person name="Chen Z."/>
            <person name="Dunbar C."/>
            <person name="Freedman E."/>
            <person name="Gearin G."/>
            <person name="Gellesch M."/>
            <person name="Goldberg J."/>
            <person name="Griggs A."/>
            <person name="Gujja S."/>
            <person name="Heiman D."/>
            <person name="Howarth C."/>
            <person name="Larson L."/>
            <person name="Lui A."/>
            <person name="MacDonald P.J.P."/>
            <person name="Montmayeur A."/>
            <person name="Murphy C."/>
            <person name="Neiman D."/>
            <person name="Pearson M."/>
            <person name="Priest M."/>
            <person name="Roberts A."/>
            <person name="Saif S."/>
            <person name="Shea T."/>
            <person name="Shenoy N."/>
            <person name="Sisk P."/>
            <person name="Stolte C."/>
            <person name="Sykes S."/>
            <person name="Wortman J."/>
            <person name="Nusbaum C."/>
            <person name="Birren B."/>
        </authorList>
    </citation>
    <scope>NUCLEOTIDE SEQUENCE [LARGE SCALE GENOMIC DNA]</scope>
    <source>
        <strain evidence="1 2">North Korean</strain>
    </source>
</reference>
<evidence type="ECO:0008006" key="3">
    <source>
        <dbReference type="Google" id="ProtNLM"/>
    </source>
</evidence>
<sequence length="103" mass="11752">MKLSFFDTHSHISSDKIRTSARRIVSLEAKAFYLNVSTSLEESSKVLKDSNLLENVYCAVGIHPLYIDKEQKCMEDAMQELSEIIIRNFKKVVAIGECGLDFY</sequence>
<dbReference type="AlphaFoldDB" id="A0A0J9TKN1"/>
<dbReference type="EMBL" id="KQ235637">
    <property type="protein sequence ID" value="KMZ96295.1"/>
    <property type="molecule type" value="Genomic_DNA"/>
</dbReference>
<dbReference type="SUPFAM" id="SSF51556">
    <property type="entry name" value="Metallo-dependent hydrolases"/>
    <property type="match status" value="1"/>
</dbReference>
<gene>
    <name evidence="1" type="ORF">PVNG_02433</name>
</gene>
<name>A0A0J9TKN1_PLAVI</name>